<dbReference type="Proteomes" id="UP000315295">
    <property type="component" value="Unassembled WGS sequence"/>
</dbReference>
<proteinExistence type="predicted"/>
<feature type="compositionally biased region" description="Polar residues" evidence="1">
    <location>
        <begin position="15"/>
        <end position="31"/>
    </location>
</feature>
<keyword evidence="3" id="KW-1185">Reference proteome</keyword>
<gene>
    <name evidence="2" type="ORF">C1H46_000301</name>
</gene>
<accession>A0A540NTL4</accession>
<reference evidence="2 3" key="1">
    <citation type="journal article" date="2019" name="G3 (Bethesda)">
        <title>Sequencing of a Wild Apple (Malus baccata) Genome Unravels the Differences Between Cultivated and Wild Apple Species Regarding Disease Resistance and Cold Tolerance.</title>
        <authorList>
            <person name="Chen X."/>
        </authorList>
    </citation>
    <scope>NUCLEOTIDE SEQUENCE [LARGE SCALE GENOMIC DNA]</scope>
    <source>
        <strain evidence="3">cv. Shandingzi</strain>
        <tissue evidence="2">Leaves</tissue>
    </source>
</reference>
<dbReference type="EMBL" id="VIEB01000005">
    <property type="protein sequence ID" value="TQE14382.1"/>
    <property type="molecule type" value="Genomic_DNA"/>
</dbReference>
<dbReference type="AlphaFoldDB" id="A0A540NTL4"/>
<comment type="caution">
    <text evidence="2">The sequence shown here is derived from an EMBL/GenBank/DDBJ whole genome shotgun (WGS) entry which is preliminary data.</text>
</comment>
<name>A0A540NTL4_MALBA</name>
<sequence length="133" mass="15248">MEIYNEVATHHQKRQAANSFANNEPENAITQETEHTTNQKHSPWRKLVTGDSREKTHTITNVTGHSENGELTQTQHRFQQRGIEREVVRVLGSNLDPNRRSQTHPRRPAACLQNWARHLLLADAVGSERKEGK</sequence>
<feature type="region of interest" description="Disordered" evidence="1">
    <location>
        <begin position="1"/>
        <end position="54"/>
    </location>
</feature>
<evidence type="ECO:0000256" key="1">
    <source>
        <dbReference type="SAM" id="MobiDB-lite"/>
    </source>
</evidence>
<evidence type="ECO:0000313" key="3">
    <source>
        <dbReference type="Proteomes" id="UP000315295"/>
    </source>
</evidence>
<protein>
    <submittedName>
        <fullName evidence="2">Uncharacterized protein</fullName>
    </submittedName>
</protein>
<evidence type="ECO:0000313" key="2">
    <source>
        <dbReference type="EMBL" id="TQE14382.1"/>
    </source>
</evidence>
<organism evidence="2 3">
    <name type="scientific">Malus baccata</name>
    <name type="common">Siberian crab apple</name>
    <name type="synonym">Pyrus baccata</name>
    <dbReference type="NCBI Taxonomy" id="106549"/>
    <lineage>
        <taxon>Eukaryota</taxon>
        <taxon>Viridiplantae</taxon>
        <taxon>Streptophyta</taxon>
        <taxon>Embryophyta</taxon>
        <taxon>Tracheophyta</taxon>
        <taxon>Spermatophyta</taxon>
        <taxon>Magnoliopsida</taxon>
        <taxon>eudicotyledons</taxon>
        <taxon>Gunneridae</taxon>
        <taxon>Pentapetalae</taxon>
        <taxon>rosids</taxon>
        <taxon>fabids</taxon>
        <taxon>Rosales</taxon>
        <taxon>Rosaceae</taxon>
        <taxon>Amygdaloideae</taxon>
        <taxon>Maleae</taxon>
        <taxon>Malus</taxon>
    </lineage>
</organism>